<dbReference type="EMBL" id="JBGMDY010000001">
    <property type="protein sequence ID" value="KAL2349476.1"/>
    <property type="molecule type" value="Genomic_DNA"/>
</dbReference>
<organism evidence="1 2">
    <name type="scientific">Flemingia macrophylla</name>
    <dbReference type="NCBI Taxonomy" id="520843"/>
    <lineage>
        <taxon>Eukaryota</taxon>
        <taxon>Viridiplantae</taxon>
        <taxon>Streptophyta</taxon>
        <taxon>Embryophyta</taxon>
        <taxon>Tracheophyta</taxon>
        <taxon>Spermatophyta</taxon>
        <taxon>Magnoliopsida</taxon>
        <taxon>eudicotyledons</taxon>
        <taxon>Gunneridae</taxon>
        <taxon>Pentapetalae</taxon>
        <taxon>rosids</taxon>
        <taxon>fabids</taxon>
        <taxon>Fabales</taxon>
        <taxon>Fabaceae</taxon>
        <taxon>Papilionoideae</taxon>
        <taxon>50 kb inversion clade</taxon>
        <taxon>NPAAA clade</taxon>
        <taxon>indigoferoid/millettioid clade</taxon>
        <taxon>Phaseoleae</taxon>
        <taxon>Flemingia</taxon>
    </lineage>
</organism>
<gene>
    <name evidence="1" type="ORF">Fmac_003476</name>
</gene>
<reference evidence="1 2" key="1">
    <citation type="submission" date="2024-08" db="EMBL/GenBank/DDBJ databases">
        <title>Insights into the chromosomal genome structure of Flemingia macrophylla.</title>
        <authorList>
            <person name="Ding Y."/>
            <person name="Zhao Y."/>
            <person name="Bi W."/>
            <person name="Wu M."/>
            <person name="Zhao G."/>
            <person name="Gong Y."/>
            <person name="Li W."/>
            <person name="Zhang P."/>
        </authorList>
    </citation>
    <scope>NUCLEOTIDE SEQUENCE [LARGE SCALE GENOMIC DNA]</scope>
    <source>
        <strain evidence="1">DYQJB</strain>
        <tissue evidence="1">Leaf</tissue>
    </source>
</reference>
<comment type="caution">
    <text evidence="1">The sequence shown here is derived from an EMBL/GenBank/DDBJ whole genome shotgun (WGS) entry which is preliminary data.</text>
</comment>
<dbReference type="Proteomes" id="UP001603857">
    <property type="component" value="Unassembled WGS sequence"/>
</dbReference>
<protein>
    <submittedName>
        <fullName evidence="1">Uncharacterized protein</fullName>
    </submittedName>
</protein>
<keyword evidence="2" id="KW-1185">Reference proteome</keyword>
<evidence type="ECO:0000313" key="2">
    <source>
        <dbReference type="Proteomes" id="UP001603857"/>
    </source>
</evidence>
<accession>A0ABD1NN04</accession>
<sequence>MVSVMSSLSIDKVFSVEVLRIMHRTEGLSNPKRASWPRWIGPSDEAGLLVYGGTQLNPPAAQFLIRQSLILEVDRKQI</sequence>
<dbReference type="AlphaFoldDB" id="A0ABD1NN04"/>
<proteinExistence type="predicted"/>
<name>A0ABD1NN04_9FABA</name>
<evidence type="ECO:0000313" key="1">
    <source>
        <dbReference type="EMBL" id="KAL2349476.1"/>
    </source>
</evidence>